<proteinExistence type="predicted"/>
<dbReference type="Proteomes" id="UP001330482">
    <property type="component" value="Chromosome"/>
</dbReference>
<sequence>MRLLKKQTLTVKRKSAKAGHYNEDGDWVSDTNVVTVKIKGNAQPYIKGSVKNNAQQVLPNGVTLADTRILFTDAKLITGDDRTWSEAGIVEIDCQEYEVFSEFDYRDQLPHTSHGEYLVIRRDKLNG</sequence>
<reference evidence="1 2" key="1">
    <citation type="submission" date="2024-01" db="EMBL/GenBank/DDBJ databases">
        <title>AV1 has a protective and therapeutic effect against plant viruses.</title>
        <authorList>
            <person name="Wang F."/>
        </authorList>
    </citation>
    <scope>NUCLEOTIDE SEQUENCE [LARGE SCALE GENOMIC DNA]</scope>
    <source>
        <strain evidence="1 2">AV1</strain>
    </source>
</reference>
<accession>A0ABZ1DNZ1</accession>
<protein>
    <recommendedName>
        <fullName evidence="3">Head-closure protein</fullName>
    </recommendedName>
</protein>
<name>A0ABZ1DNZ1_9ENTR</name>
<dbReference type="EMBL" id="CP142124">
    <property type="protein sequence ID" value="WRW33245.1"/>
    <property type="molecule type" value="Genomic_DNA"/>
</dbReference>
<evidence type="ECO:0000313" key="1">
    <source>
        <dbReference type="EMBL" id="WRW33245.1"/>
    </source>
</evidence>
<organism evidence="1 2">
    <name type="scientific">Enterobacter wuhouensis</name>
    <dbReference type="NCBI Taxonomy" id="2529381"/>
    <lineage>
        <taxon>Bacteria</taxon>
        <taxon>Pseudomonadati</taxon>
        <taxon>Pseudomonadota</taxon>
        <taxon>Gammaproteobacteria</taxon>
        <taxon>Enterobacterales</taxon>
        <taxon>Enterobacteriaceae</taxon>
        <taxon>Enterobacter</taxon>
    </lineage>
</organism>
<evidence type="ECO:0000313" key="2">
    <source>
        <dbReference type="Proteomes" id="UP001330482"/>
    </source>
</evidence>
<gene>
    <name evidence="1" type="ORF">VPX56_09100</name>
</gene>
<keyword evidence="2" id="KW-1185">Reference proteome</keyword>
<dbReference type="RefSeq" id="WP_326471246.1">
    <property type="nucleotide sequence ID" value="NZ_CP142124.1"/>
</dbReference>
<evidence type="ECO:0008006" key="3">
    <source>
        <dbReference type="Google" id="ProtNLM"/>
    </source>
</evidence>